<gene>
    <name evidence="2" type="ORF">SKL01_17510</name>
</gene>
<organism evidence="2 3">
    <name type="scientific">Staphylococcus kloosii</name>
    <dbReference type="NCBI Taxonomy" id="29384"/>
    <lineage>
        <taxon>Bacteria</taxon>
        <taxon>Bacillati</taxon>
        <taxon>Bacillota</taxon>
        <taxon>Bacilli</taxon>
        <taxon>Bacillales</taxon>
        <taxon>Staphylococcaceae</taxon>
        <taxon>Staphylococcus</taxon>
    </lineage>
</organism>
<dbReference type="InterPro" id="IPR021358">
    <property type="entry name" value="DUF2977"/>
</dbReference>
<dbReference type="RefSeq" id="WP_103295460.1">
    <property type="nucleotide sequence ID" value="NZ_BKAQ01000014.1"/>
</dbReference>
<reference evidence="2 3" key="1">
    <citation type="submission" date="2019-07" db="EMBL/GenBank/DDBJ databases">
        <title>Whole genome shotgun sequence of Staphylococcus kloosii NBRC 109624.</title>
        <authorList>
            <person name="Hosoyama A."/>
            <person name="Uohara A."/>
            <person name="Ohji S."/>
            <person name="Ichikawa N."/>
        </authorList>
    </citation>
    <scope>NUCLEOTIDE SEQUENCE [LARGE SCALE GENOMIC DNA]</scope>
    <source>
        <strain evidence="2 3">NBRC 109624</strain>
    </source>
</reference>
<protein>
    <recommendedName>
        <fullName evidence="4">DUF2977 domain-containing protein</fullName>
    </recommendedName>
</protein>
<evidence type="ECO:0000313" key="2">
    <source>
        <dbReference type="EMBL" id="GEP82573.1"/>
    </source>
</evidence>
<feature type="coiled-coil region" evidence="1">
    <location>
        <begin position="97"/>
        <end position="124"/>
    </location>
</feature>
<dbReference type="EMBL" id="BKAQ01000014">
    <property type="protein sequence ID" value="GEP82573.1"/>
    <property type="molecule type" value="Genomic_DNA"/>
</dbReference>
<name>A0ABQ0XNU3_9STAP</name>
<dbReference type="GeneID" id="69905000"/>
<proteinExistence type="predicted"/>
<evidence type="ECO:0000256" key="1">
    <source>
        <dbReference type="SAM" id="Coils"/>
    </source>
</evidence>
<sequence>MRITINDNNEITGYAIVGGIEGDFEVDDSIVPQDFAQNYKPKYYLYQNEQIVVNPNYEEELNTPYVPPVITSNGPDDELRRMFANMQEQLVQGNMMVAQVAQQNADLTQEIVNMTNEIEQLKGVDKDEDVVSEV</sequence>
<accession>A0ABQ0XNU3</accession>
<keyword evidence="3" id="KW-1185">Reference proteome</keyword>
<evidence type="ECO:0000313" key="3">
    <source>
        <dbReference type="Proteomes" id="UP000321040"/>
    </source>
</evidence>
<comment type="caution">
    <text evidence="2">The sequence shown here is derived from an EMBL/GenBank/DDBJ whole genome shotgun (WGS) entry which is preliminary data.</text>
</comment>
<dbReference type="Proteomes" id="UP000321040">
    <property type="component" value="Unassembled WGS sequence"/>
</dbReference>
<evidence type="ECO:0008006" key="4">
    <source>
        <dbReference type="Google" id="ProtNLM"/>
    </source>
</evidence>
<dbReference type="Pfam" id="PF11192">
    <property type="entry name" value="DUF2977"/>
    <property type="match status" value="1"/>
</dbReference>
<keyword evidence="1" id="KW-0175">Coiled coil</keyword>